<evidence type="ECO:0000256" key="2">
    <source>
        <dbReference type="ARBA" id="ARBA00022490"/>
    </source>
</evidence>
<proteinExistence type="inferred from homology"/>
<dbReference type="GO" id="GO:0003777">
    <property type="term" value="F:microtubule motor activity"/>
    <property type="evidence" value="ECO:0007669"/>
    <property type="project" value="InterPro"/>
</dbReference>
<gene>
    <name evidence="14" type="ORF">LSH36_82g04001</name>
</gene>
<dbReference type="InterPro" id="IPR027640">
    <property type="entry name" value="Kinesin-like_fam"/>
</dbReference>
<evidence type="ECO:0000256" key="12">
    <source>
        <dbReference type="SAM" id="MobiDB-lite"/>
    </source>
</evidence>
<sequence>MTISEPELKVSYYEIYLDKIRDLLDISKTNLAVHEDKNRVPYVKGGTERFVSSPEEVMEAIEEGKANRHVAVTNMNEHSSRSHSVFLIHIKQENVETQKKVNGKLYLVDLAGSEKVSKTGAEGAVLDEAKNINKSLSALGNVISALADGNPYVPYRDSKLTRILQESLGGNARTTMIICCSPASYNEMETRSTLMFGQRAKTIKNSVIVNEELTAEEWKKRYEKEKAKNEQLRAVLDRYHTELMRWREGDSVPQDEQEALKTSLTSSSSTHALPAVVDVPVAPTNAASDENRTHWELEKQKLYQQLDDKDDEINNQSQLVEKLKEQILEQEDLITVTKKDNDNLQQEIGRIQSENDSAKDEVKEVLQALEELAMNYDQKSQEVDNKNKENETLSDDLQKKMSLLNSIESELQQLKDTSLHQKKRAIEMMMSLLKDLSEIGTAINNDLKVHSLYLTIPSFVKPLSGYGLDMSKPLGSSEKIEEEFTVARLYISKMKSEVKTLVQHCSQLETYQTETRQKLEERLKELDECKLLLQQHEAKMKTTMESMKELSSKKEELESVVDTLNEECSQLRSKAQLFQTQLEEQMREKTDSEQSASQMQEALQKQMETHREQHQKQLADLRREITEKQTRIESLTDQAQKLGLSLEKLQSDYDKLKAEEREKSDKLADLSLQIDRREQAKQDLKGLEETVAKELQTLHNLRKLFVQDLQARVKKSQTKQEDTDDEEVISSHAQKQKISFLENNLDQLTKVHKQLVRDNADLRCELPKLEKRLRATMERVKALEQALKEAKEGAMRDRKRYQHEVDRIKEAVRQKNLLRRGHSAQIAKPIRAGHHPSASQAVGIRGGGMSQNGPIPIRPSAMSNA</sequence>
<feature type="compositionally biased region" description="Polar residues" evidence="12">
    <location>
        <begin position="593"/>
        <end position="603"/>
    </location>
</feature>
<dbReference type="FunFam" id="3.40.850.10:FF:000067">
    <property type="entry name" value="Kinesin-like protein"/>
    <property type="match status" value="1"/>
</dbReference>
<keyword evidence="6 11" id="KW-0175">Coiled coil</keyword>
<feature type="coiled-coil region" evidence="11">
    <location>
        <begin position="208"/>
        <end position="242"/>
    </location>
</feature>
<dbReference type="InterPro" id="IPR001752">
    <property type="entry name" value="Kinesin_motor_dom"/>
</dbReference>
<keyword evidence="5 10" id="KW-0067">ATP-binding</keyword>
<dbReference type="Gene3D" id="6.10.250.1590">
    <property type="match status" value="1"/>
</dbReference>
<name>A0AAD9K1P4_9ANNE</name>
<dbReference type="CDD" id="cd23649">
    <property type="entry name" value="Khc_CBD_cc"/>
    <property type="match status" value="1"/>
</dbReference>
<comment type="similarity">
    <text evidence="9 10">Belongs to the TRAFAC class myosin-kinesin ATPase superfamily. Kinesin family.</text>
</comment>
<evidence type="ECO:0000256" key="5">
    <source>
        <dbReference type="ARBA" id="ARBA00022840"/>
    </source>
</evidence>
<accession>A0AAD9K1P4</accession>
<evidence type="ECO:0000256" key="10">
    <source>
        <dbReference type="RuleBase" id="RU000394"/>
    </source>
</evidence>
<evidence type="ECO:0000259" key="13">
    <source>
        <dbReference type="PROSITE" id="PS50067"/>
    </source>
</evidence>
<dbReference type="GO" id="GO:0030951">
    <property type="term" value="P:establishment or maintenance of microtubule cytoskeleton polarity"/>
    <property type="evidence" value="ECO:0007669"/>
    <property type="project" value="UniProtKB-ARBA"/>
</dbReference>
<dbReference type="GO" id="GO:0007097">
    <property type="term" value="P:nuclear migration"/>
    <property type="evidence" value="ECO:0007669"/>
    <property type="project" value="UniProtKB-ARBA"/>
</dbReference>
<keyword evidence="7 10" id="KW-0505">Motor protein</keyword>
<evidence type="ECO:0000256" key="9">
    <source>
        <dbReference type="PROSITE-ProRule" id="PRU00283"/>
    </source>
</evidence>
<dbReference type="GO" id="GO:0048489">
    <property type="term" value="P:synaptic vesicle transport"/>
    <property type="evidence" value="ECO:0007669"/>
    <property type="project" value="UniProtKB-ARBA"/>
</dbReference>
<comment type="caution">
    <text evidence="14">The sequence shown here is derived from an EMBL/GenBank/DDBJ whole genome shotgun (WGS) entry which is preliminary data.</text>
</comment>
<dbReference type="GO" id="GO:0005874">
    <property type="term" value="C:microtubule"/>
    <property type="evidence" value="ECO:0007669"/>
    <property type="project" value="UniProtKB-KW"/>
</dbReference>
<dbReference type="PROSITE" id="PS50067">
    <property type="entry name" value="KINESIN_MOTOR_2"/>
    <property type="match status" value="1"/>
</dbReference>
<dbReference type="GO" id="GO:0005524">
    <property type="term" value="F:ATP binding"/>
    <property type="evidence" value="ECO:0007669"/>
    <property type="project" value="UniProtKB-KW"/>
</dbReference>
<organism evidence="14 15">
    <name type="scientific">Paralvinella palmiformis</name>
    <dbReference type="NCBI Taxonomy" id="53620"/>
    <lineage>
        <taxon>Eukaryota</taxon>
        <taxon>Metazoa</taxon>
        <taxon>Spiralia</taxon>
        <taxon>Lophotrochozoa</taxon>
        <taxon>Annelida</taxon>
        <taxon>Polychaeta</taxon>
        <taxon>Sedentaria</taxon>
        <taxon>Canalipalpata</taxon>
        <taxon>Terebellida</taxon>
        <taxon>Terebelliformia</taxon>
        <taxon>Alvinellidae</taxon>
        <taxon>Paralvinella</taxon>
    </lineage>
</organism>
<dbReference type="GO" id="GO:0098957">
    <property type="term" value="P:anterograde axonal transport of mitochondrion"/>
    <property type="evidence" value="ECO:0007669"/>
    <property type="project" value="UniProtKB-ARBA"/>
</dbReference>
<evidence type="ECO:0000256" key="7">
    <source>
        <dbReference type="ARBA" id="ARBA00023175"/>
    </source>
</evidence>
<keyword evidence="2" id="KW-0963">Cytoplasm</keyword>
<feature type="region of interest" description="Disordered" evidence="12">
    <location>
        <begin position="585"/>
        <end position="614"/>
    </location>
</feature>
<dbReference type="PANTHER" id="PTHR47968:SF36">
    <property type="entry name" value="KINESIN HEAVY CHAIN ISOFORM X1"/>
    <property type="match status" value="1"/>
</dbReference>
<dbReference type="PRINTS" id="PR00380">
    <property type="entry name" value="KINESINHEAVY"/>
</dbReference>
<dbReference type="InterPro" id="IPR027417">
    <property type="entry name" value="P-loop_NTPase"/>
</dbReference>
<evidence type="ECO:0000256" key="1">
    <source>
        <dbReference type="ARBA" id="ARBA00004245"/>
    </source>
</evidence>
<dbReference type="EMBL" id="JAODUP010000082">
    <property type="protein sequence ID" value="KAK2163293.1"/>
    <property type="molecule type" value="Genomic_DNA"/>
</dbReference>
<dbReference type="AlphaFoldDB" id="A0AAD9K1P4"/>
<evidence type="ECO:0000256" key="3">
    <source>
        <dbReference type="ARBA" id="ARBA00022701"/>
    </source>
</evidence>
<dbReference type="InterPro" id="IPR059182">
    <property type="entry name" value="Khc_C"/>
</dbReference>
<keyword evidence="3 10" id="KW-0493">Microtubule</keyword>
<keyword evidence="4 10" id="KW-0547">Nucleotide-binding</keyword>
<dbReference type="Gene3D" id="3.40.850.10">
    <property type="entry name" value="Kinesin motor domain"/>
    <property type="match status" value="1"/>
</dbReference>
<comment type="caution">
    <text evidence="9">Lacks conserved residue(s) required for the propagation of feature annotation.</text>
</comment>
<dbReference type="SMART" id="SM00129">
    <property type="entry name" value="KISc"/>
    <property type="match status" value="1"/>
</dbReference>
<dbReference type="GO" id="GO:0008017">
    <property type="term" value="F:microtubule binding"/>
    <property type="evidence" value="ECO:0007669"/>
    <property type="project" value="InterPro"/>
</dbReference>
<feature type="region of interest" description="Disordered" evidence="12">
    <location>
        <begin position="825"/>
        <end position="865"/>
    </location>
</feature>
<dbReference type="Pfam" id="PF00225">
    <property type="entry name" value="Kinesin"/>
    <property type="match status" value="1"/>
</dbReference>
<comment type="subcellular location">
    <subcellularLocation>
        <location evidence="1">Cytoplasm</location>
        <location evidence="1">Cytoskeleton</location>
    </subcellularLocation>
</comment>
<protein>
    <recommendedName>
        <fullName evidence="10">Kinesin-like protein</fullName>
    </recommendedName>
</protein>
<evidence type="ECO:0000313" key="14">
    <source>
        <dbReference type="EMBL" id="KAK2163293.1"/>
    </source>
</evidence>
<evidence type="ECO:0000256" key="8">
    <source>
        <dbReference type="ARBA" id="ARBA00023212"/>
    </source>
</evidence>
<feature type="domain" description="Kinesin motor" evidence="13">
    <location>
        <begin position="1"/>
        <end position="203"/>
    </location>
</feature>
<dbReference type="GO" id="GO:0007292">
    <property type="term" value="P:female gamete generation"/>
    <property type="evidence" value="ECO:0007669"/>
    <property type="project" value="UniProtKB-ARBA"/>
</dbReference>
<dbReference type="GO" id="GO:0032991">
    <property type="term" value="C:protein-containing complex"/>
    <property type="evidence" value="ECO:0007669"/>
    <property type="project" value="UniProtKB-ARBA"/>
</dbReference>
<dbReference type="GO" id="GO:1904115">
    <property type="term" value="C:axon cytoplasm"/>
    <property type="evidence" value="ECO:0007669"/>
    <property type="project" value="GOC"/>
</dbReference>
<keyword evidence="8" id="KW-0206">Cytoskeleton</keyword>
<evidence type="ECO:0000256" key="6">
    <source>
        <dbReference type="ARBA" id="ARBA00023054"/>
    </source>
</evidence>
<dbReference type="PROSITE" id="PS00411">
    <property type="entry name" value="KINESIN_MOTOR_1"/>
    <property type="match status" value="1"/>
</dbReference>
<reference evidence="14" key="1">
    <citation type="journal article" date="2023" name="Mol. Biol. Evol.">
        <title>Third-Generation Sequencing Reveals the Adaptive Role of the Epigenome in Three Deep-Sea Polychaetes.</title>
        <authorList>
            <person name="Perez M."/>
            <person name="Aroh O."/>
            <person name="Sun Y."/>
            <person name="Lan Y."/>
            <person name="Juniper S.K."/>
            <person name="Young C.R."/>
            <person name="Angers B."/>
            <person name="Qian P.Y."/>
        </authorList>
    </citation>
    <scope>NUCLEOTIDE SEQUENCE</scope>
    <source>
        <strain evidence="14">P08H-3</strain>
    </source>
</reference>
<dbReference type="InterPro" id="IPR036961">
    <property type="entry name" value="Kinesin_motor_dom_sf"/>
</dbReference>
<dbReference type="Proteomes" id="UP001208570">
    <property type="component" value="Unassembled WGS sequence"/>
</dbReference>
<evidence type="ECO:0000256" key="11">
    <source>
        <dbReference type="SAM" id="Coils"/>
    </source>
</evidence>
<keyword evidence="15" id="KW-1185">Reference proteome</keyword>
<evidence type="ECO:0000256" key="4">
    <source>
        <dbReference type="ARBA" id="ARBA00022741"/>
    </source>
</evidence>
<feature type="coiled-coil region" evidence="11">
    <location>
        <begin position="299"/>
        <end position="424"/>
    </location>
</feature>
<dbReference type="InterPro" id="IPR019821">
    <property type="entry name" value="Kinesin_motor_CS"/>
</dbReference>
<dbReference type="SUPFAM" id="SSF52540">
    <property type="entry name" value="P-loop containing nucleoside triphosphate hydrolases"/>
    <property type="match status" value="1"/>
</dbReference>
<evidence type="ECO:0000313" key="15">
    <source>
        <dbReference type="Proteomes" id="UP001208570"/>
    </source>
</evidence>
<dbReference type="PANTHER" id="PTHR47968">
    <property type="entry name" value="CENTROMERE PROTEIN E"/>
    <property type="match status" value="1"/>
</dbReference>